<evidence type="ECO:0000313" key="3">
    <source>
        <dbReference type="Proteomes" id="UP001293791"/>
    </source>
</evidence>
<gene>
    <name evidence="2" type="ORF">Cyrtocomes_01192</name>
</gene>
<feature type="chain" id="PRO_5047141161" description="Outer membrane protein beta-barrel domain-containing protein" evidence="1">
    <location>
        <begin position="23"/>
        <end position="193"/>
    </location>
</feature>
<dbReference type="Proteomes" id="UP001293791">
    <property type="component" value="Unassembled WGS sequence"/>
</dbReference>
<accession>A0ABU5L9K2</accession>
<dbReference type="SUPFAM" id="SSF56925">
    <property type="entry name" value="OMPA-like"/>
    <property type="match status" value="1"/>
</dbReference>
<sequence>MNKKVFLACGAALFFSSSALYASDDSHSIKVAASFSKSFTISKGTAGGKDIDRMLKPNIFGTSIMFAPSSSTDIGLELKYFANVDETNCFLGAASFRYLLGGADSTFTPYAKFSAGLYKPFLTDKGKDGLDPDEINNLEAFVAVSSAGLGLDFKITDSIYLTAGADLAIYGFKIRDHYENPQLTLSVGAGFAF</sequence>
<organism evidence="2 3">
    <name type="scientific">Candidatus Cyrtobacter comes</name>
    <dbReference type="NCBI Taxonomy" id="675776"/>
    <lineage>
        <taxon>Bacteria</taxon>
        <taxon>Pseudomonadati</taxon>
        <taxon>Pseudomonadota</taxon>
        <taxon>Alphaproteobacteria</taxon>
        <taxon>Rickettsiales</taxon>
        <taxon>Candidatus Midichloriaceae</taxon>
        <taxon>Candidatus Cyrtobacter</taxon>
    </lineage>
</organism>
<name>A0ABU5L9K2_9RICK</name>
<dbReference type="Gene3D" id="2.40.160.20">
    <property type="match status" value="1"/>
</dbReference>
<keyword evidence="1" id="KW-0732">Signal</keyword>
<dbReference type="InterPro" id="IPR011250">
    <property type="entry name" value="OMP/PagP_B-barrel"/>
</dbReference>
<proteinExistence type="predicted"/>
<feature type="signal peptide" evidence="1">
    <location>
        <begin position="1"/>
        <end position="22"/>
    </location>
</feature>
<keyword evidence="3" id="KW-1185">Reference proteome</keyword>
<protein>
    <recommendedName>
        <fullName evidence="4">Outer membrane protein beta-barrel domain-containing protein</fullName>
    </recommendedName>
</protein>
<reference evidence="2 3" key="1">
    <citation type="submission" date="2023-02" db="EMBL/GenBank/DDBJ databases">
        <title>Host association and intracellularity evolved multiple times independently in the Rickettsiales.</title>
        <authorList>
            <person name="Castelli M."/>
            <person name="Nardi T."/>
            <person name="Gammuto L."/>
            <person name="Bellinzona G."/>
            <person name="Sabaneyeva E."/>
            <person name="Potekhin A."/>
            <person name="Serra V."/>
            <person name="Petroni G."/>
            <person name="Sassera D."/>
        </authorList>
    </citation>
    <scope>NUCLEOTIDE SEQUENCE [LARGE SCALE GENOMIC DNA]</scope>
    <source>
        <strain evidence="2 3">BOD18</strain>
    </source>
</reference>
<dbReference type="EMBL" id="JARGYT010000117">
    <property type="protein sequence ID" value="MDZ5762797.1"/>
    <property type="molecule type" value="Genomic_DNA"/>
</dbReference>
<evidence type="ECO:0000256" key="1">
    <source>
        <dbReference type="SAM" id="SignalP"/>
    </source>
</evidence>
<dbReference type="RefSeq" id="WP_322498240.1">
    <property type="nucleotide sequence ID" value="NZ_JARGYT010000117.1"/>
</dbReference>
<comment type="caution">
    <text evidence="2">The sequence shown here is derived from an EMBL/GenBank/DDBJ whole genome shotgun (WGS) entry which is preliminary data.</text>
</comment>
<evidence type="ECO:0000313" key="2">
    <source>
        <dbReference type="EMBL" id="MDZ5762797.1"/>
    </source>
</evidence>
<evidence type="ECO:0008006" key="4">
    <source>
        <dbReference type="Google" id="ProtNLM"/>
    </source>
</evidence>